<dbReference type="CDD" id="cd05402">
    <property type="entry name" value="NT_PAP_TUTase"/>
    <property type="match status" value="1"/>
</dbReference>
<dbReference type="RefSeq" id="XP_062623462.1">
    <property type="nucleotide sequence ID" value="XM_062767478.1"/>
</dbReference>
<feature type="domain" description="Poly(A) RNA polymerase mitochondrial-like central palm" evidence="2">
    <location>
        <begin position="199"/>
        <end position="368"/>
    </location>
</feature>
<dbReference type="Gene3D" id="1.10.1410.10">
    <property type="match status" value="1"/>
</dbReference>
<gene>
    <name evidence="3" type="primary">Papd4</name>
    <name evidence="3" type="ORF">LOC62_01G001008</name>
</gene>
<protein>
    <submittedName>
        <fullName evidence="3">Poly(A) RNA polymerase GLD2</fullName>
    </submittedName>
</protein>
<organism evidence="3 4">
    <name type="scientific">Vanrija pseudolonga</name>
    <dbReference type="NCBI Taxonomy" id="143232"/>
    <lineage>
        <taxon>Eukaryota</taxon>
        <taxon>Fungi</taxon>
        <taxon>Dikarya</taxon>
        <taxon>Basidiomycota</taxon>
        <taxon>Agaricomycotina</taxon>
        <taxon>Tremellomycetes</taxon>
        <taxon>Trichosporonales</taxon>
        <taxon>Trichosporonaceae</taxon>
        <taxon>Vanrija</taxon>
    </lineage>
</organism>
<dbReference type="PANTHER" id="PTHR12271:SF40">
    <property type="entry name" value="POLY(A) RNA POLYMERASE GLD2"/>
    <property type="match status" value="1"/>
</dbReference>
<dbReference type="GO" id="GO:0010605">
    <property type="term" value="P:negative regulation of macromolecule metabolic process"/>
    <property type="evidence" value="ECO:0007669"/>
    <property type="project" value="UniProtKB-ARBA"/>
</dbReference>
<dbReference type="PANTHER" id="PTHR12271">
    <property type="entry name" value="POLY A POLYMERASE CID PAP -RELATED"/>
    <property type="match status" value="1"/>
</dbReference>
<dbReference type="GO" id="GO:0016779">
    <property type="term" value="F:nucleotidyltransferase activity"/>
    <property type="evidence" value="ECO:0007669"/>
    <property type="project" value="UniProtKB-ARBA"/>
</dbReference>
<dbReference type="Pfam" id="PF22600">
    <property type="entry name" value="MTPAP-like_central"/>
    <property type="match status" value="1"/>
</dbReference>
<dbReference type="InterPro" id="IPR054708">
    <property type="entry name" value="MTPAP-like_central"/>
</dbReference>
<keyword evidence="4" id="KW-1185">Reference proteome</keyword>
<dbReference type="AlphaFoldDB" id="A0AAF1BHE0"/>
<dbReference type="Proteomes" id="UP000827549">
    <property type="component" value="Chromosome 1"/>
</dbReference>
<dbReference type="InterPro" id="IPR043519">
    <property type="entry name" value="NT_sf"/>
</dbReference>
<dbReference type="SUPFAM" id="SSF81631">
    <property type="entry name" value="PAP/OAS1 substrate-binding domain"/>
    <property type="match status" value="1"/>
</dbReference>
<dbReference type="GeneID" id="87804266"/>
<dbReference type="SUPFAM" id="SSF81301">
    <property type="entry name" value="Nucleotidyltransferase"/>
    <property type="match status" value="1"/>
</dbReference>
<feature type="region of interest" description="Disordered" evidence="1">
    <location>
        <begin position="24"/>
        <end position="56"/>
    </location>
</feature>
<accession>A0AAF1BHE0</accession>
<dbReference type="EMBL" id="CP086714">
    <property type="protein sequence ID" value="WOO77430.1"/>
    <property type="molecule type" value="Genomic_DNA"/>
</dbReference>
<evidence type="ECO:0000313" key="3">
    <source>
        <dbReference type="EMBL" id="WOO77430.1"/>
    </source>
</evidence>
<evidence type="ECO:0000256" key="1">
    <source>
        <dbReference type="SAM" id="MobiDB-lite"/>
    </source>
</evidence>
<proteinExistence type="predicted"/>
<evidence type="ECO:0000259" key="2">
    <source>
        <dbReference type="Pfam" id="PF22600"/>
    </source>
</evidence>
<dbReference type="GO" id="GO:0031123">
    <property type="term" value="P:RNA 3'-end processing"/>
    <property type="evidence" value="ECO:0007669"/>
    <property type="project" value="TreeGrafter"/>
</dbReference>
<reference evidence="3" key="1">
    <citation type="submission" date="2023-10" db="EMBL/GenBank/DDBJ databases">
        <authorList>
            <person name="Noh H."/>
        </authorList>
    </citation>
    <scope>NUCLEOTIDE SEQUENCE</scope>
    <source>
        <strain evidence="3">DUCC4014</strain>
    </source>
</reference>
<evidence type="ECO:0000313" key="4">
    <source>
        <dbReference type="Proteomes" id="UP000827549"/>
    </source>
</evidence>
<feature type="compositionally biased region" description="Polar residues" evidence="1">
    <location>
        <begin position="25"/>
        <end position="41"/>
    </location>
</feature>
<dbReference type="Gene3D" id="3.30.460.10">
    <property type="entry name" value="Beta Polymerase, domain 2"/>
    <property type="match status" value="1"/>
</dbReference>
<sequence>MAGTAIRQHAAAHSFHLIDLDQLDDSQPLTPKDTSYTSHEAYTSHEPRPSTTFPHTLPPSCTDNSADLIHLGSSDTTLRDLAYSPSSPPDYPVHDFLLSGYGYDPLRPSDSSPIHNPRTPSPFPSSDIGREVLTFDYPLSPPPPLIMATQTITSTWEQGGARPNPLNAADAPFERYRALPSPRLSTPAAVVRSEQTDKLQQAIMASWRGSEPGPERTAAIVALLARLTALVNRHSYVDNPRGNRYRVDVFGSVSWGGETKKSSDLDLVIVDTRLLQGYIPSLWKVPVGGQSLGSSRGSRTPQNDKVPLIYDMYWLANKLRNTPGYSEVTPITKANTPIVKFKTGGLECDINCNDMGGWYNSLLIQAYARVSPYVFRPMIHALKKWAAVHNLNDYTVRSKTPTTMSSYCLTLMAIAYLQKIEALPNLQKGVVVPPECDPTDLRQRDAIWISWGREQGQLAHIWFRQEAPAGWTTKHPHLTAAQAVFGFFRYYCGQRGERDVFDPRTQFVSVLNGGILIRPHPQNTLTRERQDFRQRMDPNTSREEVVRAMAEYDYEIDSQEKYMGTAAGKIAPRKWDEKRLVVQDPFIWDKNCAAGMSKEGLDRFFKTAVASYRLLEDADTSLTDLLALKV</sequence>
<name>A0AAF1BHE0_9TREE</name>